<feature type="chain" id="PRO_5041373075" description="AB hydrolase-1 domain-containing protein" evidence="1">
    <location>
        <begin position="22"/>
        <end position="397"/>
    </location>
</feature>
<keyword evidence="1" id="KW-0732">Signal</keyword>
<feature type="signal peptide" evidence="1">
    <location>
        <begin position="1"/>
        <end position="21"/>
    </location>
</feature>
<protein>
    <recommendedName>
        <fullName evidence="2">AB hydrolase-1 domain-containing protein</fullName>
    </recommendedName>
</protein>
<comment type="caution">
    <text evidence="3">The sequence shown here is derived from an EMBL/GenBank/DDBJ whole genome shotgun (WGS) entry which is preliminary data.</text>
</comment>
<dbReference type="Proteomes" id="UP001172155">
    <property type="component" value="Unassembled WGS sequence"/>
</dbReference>
<dbReference type="AlphaFoldDB" id="A0AA40K4N8"/>
<keyword evidence="4" id="KW-1185">Reference proteome</keyword>
<evidence type="ECO:0000313" key="4">
    <source>
        <dbReference type="Proteomes" id="UP001172155"/>
    </source>
</evidence>
<proteinExistence type="predicted"/>
<feature type="domain" description="AB hydrolase-1" evidence="2">
    <location>
        <begin position="113"/>
        <end position="378"/>
    </location>
</feature>
<organism evidence="3 4">
    <name type="scientific">Schizothecium vesticola</name>
    <dbReference type="NCBI Taxonomy" id="314040"/>
    <lineage>
        <taxon>Eukaryota</taxon>
        <taxon>Fungi</taxon>
        <taxon>Dikarya</taxon>
        <taxon>Ascomycota</taxon>
        <taxon>Pezizomycotina</taxon>
        <taxon>Sordariomycetes</taxon>
        <taxon>Sordariomycetidae</taxon>
        <taxon>Sordariales</taxon>
        <taxon>Schizotheciaceae</taxon>
        <taxon>Schizothecium</taxon>
    </lineage>
</organism>
<dbReference type="Gene3D" id="3.40.50.1820">
    <property type="entry name" value="alpha/beta hydrolase"/>
    <property type="match status" value="1"/>
</dbReference>
<dbReference type="Pfam" id="PF12697">
    <property type="entry name" value="Abhydrolase_6"/>
    <property type="match status" value="1"/>
</dbReference>
<dbReference type="SUPFAM" id="SSF53474">
    <property type="entry name" value="alpha/beta-Hydrolases"/>
    <property type="match status" value="1"/>
</dbReference>
<evidence type="ECO:0000259" key="2">
    <source>
        <dbReference type="Pfam" id="PF12697"/>
    </source>
</evidence>
<reference evidence="3" key="1">
    <citation type="submission" date="2023-06" db="EMBL/GenBank/DDBJ databases">
        <title>Genome-scale phylogeny and comparative genomics of the fungal order Sordariales.</title>
        <authorList>
            <consortium name="Lawrence Berkeley National Laboratory"/>
            <person name="Hensen N."/>
            <person name="Bonometti L."/>
            <person name="Westerberg I."/>
            <person name="Brannstrom I.O."/>
            <person name="Guillou S."/>
            <person name="Cros-Aarteil S."/>
            <person name="Calhoun S."/>
            <person name="Haridas S."/>
            <person name="Kuo A."/>
            <person name="Mondo S."/>
            <person name="Pangilinan J."/>
            <person name="Riley R."/>
            <person name="LaButti K."/>
            <person name="Andreopoulos B."/>
            <person name="Lipzen A."/>
            <person name="Chen C."/>
            <person name="Yanf M."/>
            <person name="Daum C."/>
            <person name="Ng V."/>
            <person name="Clum A."/>
            <person name="Steindorff A."/>
            <person name="Ohm R."/>
            <person name="Martin F."/>
            <person name="Silar P."/>
            <person name="Natvig D."/>
            <person name="Lalanne C."/>
            <person name="Gautier V."/>
            <person name="Ament-velasquez S.L."/>
            <person name="Kruys A."/>
            <person name="Hutchinson M.I."/>
            <person name="Powell A.J."/>
            <person name="Barry K."/>
            <person name="Miller A.N."/>
            <person name="Grigoriev I.V."/>
            <person name="Debuchy R."/>
            <person name="Gladieux P."/>
            <person name="Thoren M.H."/>
            <person name="Johannesson H."/>
        </authorList>
    </citation>
    <scope>NUCLEOTIDE SEQUENCE</scope>
    <source>
        <strain evidence="3">SMH3187-1</strain>
    </source>
</reference>
<dbReference type="InterPro" id="IPR000073">
    <property type="entry name" value="AB_hydrolase_1"/>
</dbReference>
<name>A0AA40K4N8_9PEZI</name>
<sequence>MASVLVVLVLAAASLVKKAKASPTGPPGPDGRQCVQLEVPVTVNTKAIHWLQKKVDSTVDAVDWVDDMTTWTSPNTTSRILGQITVNETFKISGQLCVPAKGSRSDILQLATHGVGFDKRYWDVEIKSSQYSYVDAALAEGYSIFTYDRIGTGSSSKPDAYDVVSTGVQVEVLRQLTTLARSGKLVSSSKKVGGASNLSNYKPAKIVQVGHSLGSVIIIGLLSDDGASSDGAILTGFLYNSQIGSASVGPWGFEFAKENDPKKFGDRRSGYIVQATKSNTQLVFLKKGTFEPALLDYAWQIRQPGSVGEFISLATVLGHPAPAFKGPVQFFIGEKDYGFCGGDCNNTYDVTALKKLYPASSALSVHLQPGTGHGLTLSTNATEGYKVIFDFLHESKL</sequence>
<evidence type="ECO:0000313" key="3">
    <source>
        <dbReference type="EMBL" id="KAK0745517.1"/>
    </source>
</evidence>
<accession>A0AA40K4N8</accession>
<dbReference type="InterPro" id="IPR029058">
    <property type="entry name" value="AB_hydrolase_fold"/>
</dbReference>
<evidence type="ECO:0000256" key="1">
    <source>
        <dbReference type="SAM" id="SignalP"/>
    </source>
</evidence>
<dbReference type="EMBL" id="JAUKUD010000004">
    <property type="protein sequence ID" value="KAK0745517.1"/>
    <property type="molecule type" value="Genomic_DNA"/>
</dbReference>
<gene>
    <name evidence="3" type="ORF">B0T18DRAFT_132798</name>
</gene>